<comment type="caution">
    <text evidence="1">The sequence shown here is derived from an EMBL/GenBank/DDBJ whole genome shotgun (WGS) entry which is preliminary data.</text>
</comment>
<proteinExistence type="predicted"/>
<dbReference type="EMBL" id="BARS01026003">
    <property type="protein sequence ID" value="GAG10690.1"/>
    <property type="molecule type" value="Genomic_DNA"/>
</dbReference>
<evidence type="ECO:0000313" key="1">
    <source>
        <dbReference type="EMBL" id="GAG10690.1"/>
    </source>
</evidence>
<accession>X0UY28</accession>
<protein>
    <submittedName>
        <fullName evidence="1">Uncharacterized protein</fullName>
    </submittedName>
</protein>
<organism evidence="1">
    <name type="scientific">marine sediment metagenome</name>
    <dbReference type="NCBI Taxonomy" id="412755"/>
    <lineage>
        <taxon>unclassified sequences</taxon>
        <taxon>metagenomes</taxon>
        <taxon>ecological metagenomes</taxon>
    </lineage>
</organism>
<dbReference type="AlphaFoldDB" id="X0UY28"/>
<gene>
    <name evidence="1" type="ORF">S01H1_41025</name>
</gene>
<sequence length="65" mass="7382">MIELIKTIALLCSVSAVEPSNGSGWTKLNKVDQHQLTCQQYYLKCTNNETDGIKLKNCILKRRVK</sequence>
<reference evidence="1" key="1">
    <citation type="journal article" date="2014" name="Front. Microbiol.">
        <title>High frequency of phylogenetically diverse reductive dehalogenase-homologous genes in deep subseafloor sedimentary metagenomes.</title>
        <authorList>
            <person name="Kawai M."/>
            <person name="Futagami T."/>
            <person name="Toyoda A."/>
            <person name="Takaki Y."/>
            <person name="Nishi S."/>
            <person name="Hori S."/>
            <person name="Arai W."/>
            <person name="Tsubouchi T."/>
            <person name="Morono Y."/>
            <person name="Uchiyama I."/>
            <person name="Ito T."/>
            <person name="Fujiyama A."/>
            <person name="Inagaki F."/>
            <person name="Takami H."/>
        </authorList>
    </citation>
    <scope>NUCLEOTIDE SEQUENCE</scope>
    <source>
        <strain evidence="1">Expedition CK06-06</strain>
    </source>
</reference>
<name>X0UY28_9ZZZZ</name>